<accession>A0ABS0I4R1</accession>
<comment type="caution">
    <text evidence="3">The sequence shown here is derived from an EMBL/GenBank/DDBJ whole genome shotgun (WGS) entry which is preliminary data.</text>
</comment>
<dbReference type="RefSeq" id="WP_196293395.1">
    <property type="nucleotide sequence ID" value="NZ_JADQDM010000005.1"/>
</dbReference>
<feature type="chain" id="PRO_5046423593" evidence="1">
    <location>
        <begin position="22"/>
        <end position="201"/>
    </location>
</feature>
<evidence type="ECO:0000313" key="3">
    <source>
        <dbReference type="EMBL" id="MBF9221949.1"/>
    </source>
</evidence>
<evidence type="ECO:0000259" key="2">
    <source>
        <dbReference type="Pfam" id="PF13590"/>
    </source>
</evidence>
<feature type="signal peptide" evidence="1">
    <location>
        <begin position="1"/>
        <end position="21"/>
    </location>
</feature>
<reference evidence="3 4" key="1">
    <citation type="submission" date="2020-11" db="EMBL/GenBank/DDBJ databases">
        <authorList>
            <person name="Kim M.K."/>
        </authorList>
    </citation>
    <scope>NUCLEOTIDE SEQUENCE [LARGE SCALE GENOMIC DNA]</scope>
    <source>
        <strain evidence="3 4">BT662</strain>
    </source>
</reference>
<proteinExistence type="predicted"/>
<dbReference type="InterPro" id="IPR025411">
    <property type="entry name" value="DUF4136"/>
</dbReference>
<keyword evidence="1" id="KW-0732">Signal</keyword>
<evidence type="ECO:0000313" key="4">
    <source>
        <dbReference type="Proteomes" id="UP000618931"/>
    </source>
</evidence>
<feature type="domain" description="DUF4136" evidence="2">
    <location>
        <begin position="23"/>
        <end position="194"/>
    </location>
</feature>
<dbReference type="Pfam" id="PF13590">
    <property type="entry name" value="DUF4136"/>
    <property type="match status" value="1"/>
</dbReference>
<dbReference type="Proteomes" id="UP000618931">
    <property type="component" value="Unassembled WGS sequence"/>
</dbReference>
<keyword evidence="4" id="KW-1185">Reference proteome</keyword>
<gene>
    <name evidence="3" type="ORF">I2H31_12630</name>
</gene>
<dbReference type="EMBL" id="JADQDM010000005">
    <property type="protein sequence ID" value="MBF9221949.1"/>
    <property type="molecule type" value="Genomic_DNA"/>
</dbReference>
<organism evidence="3 4">
    <name type="scientific">Hymenobacter ruricola</name>
    <dbReference type="NCBI Taxonomy" id="2791023"/>
    <lineage>
        <taxon>Bacteria</taxon>
        <taxon>Pseudomonadati</taxon>
        <taxon>Bacteroidota</taxon>
        <taxon>Cytophagia</taxon>
        <taxon>Cytophagales</taxon>
        <taxon>Hymenobacteraceae</taxon>
        <taxon>Hymenobacter</taxon>
    </lineage>
</organism>
<dbReference type="Gene3D" id="3.30.160.670">
    <property type="match status" value="1"/>
</dbReference>
<evidence type="ECO:0000256" key="1">
    <source>
        <dbReference type="SAM" id="SignalP"/>
    </source>
</evidence>
<protein>
    <submittedName>
        <fullName evidence="3">DUF4136 domain-containing protein</fullName>
    </submittedName>
</protein>
<name>A0ABS0I4R1_9BACT</name>
<dbReference type="PROSITE" id="PS51257">
    <property type="entry name" value="PROKAR_LIPOPROTEIN"/>
    <property type="match status" value="1"/>
</dbReference>
<sequence>MKYSLCWVALLLGWLSACAPAVNVEQRANVDFNNYRTYAWAETEVKTPGDQNPLLRSPIAQANIQQAIESELGKRGLRRVERNPDFLVTTHLFVEQAERTVMNPTPPPSAFAYPYLVRYRGALLPVNYGYYYSPAYYQGTHTEQYREGTLVLDFIDARTNNLVWRGSMADPVNDPARLGSQFADAAKDILEKFPKGKTGGS</sequence>